<gene>
    <name evidence="6" type="ORF">CVO76_13515</name>
</gene>
<feature type="signal peptide" evidence="4">
    <location>
        <begin position="1"/>
        <end position="30"/>
    </location>
</feature>
<comment type="similarity">
    <text evidence="2">Belongs to the EfeM/EfeO family.</text>
</comment>
<proteinExistence type="inferred from homology"/>
<evidence type="ECO:0000256" key="2">
    <source>
        <dbReference type="ARBA" id="ARBA00005989"/>
    </source>
</evidence>
<dbReference type="Gene3D" id="1.20.1420.20">
    <property type="entry name" value="M75 peptidase, HXXE motif"/>
    <property type="match status" value="1"/>
</dbReference>
<dbReference type="AlphaFoldDB" id="A0A2L0UH11"/>
<evidence type="ECO:0000256" key="1">
    <source>
        <dbReference type="ARBA" id="ARBA00004196"/>
    </source>
</evidence>
<comment type="subcellular location">
    <subcellularLocation>
        <location evidence="1">Cell envelope</location>
    </subcellularLocation>
</comment>
<feature type="domain" description="Imelysin-like" evidence="5">
    <location>
        <begin position="152"/>
        <end position="393"/>
    </location>
</feature>
<name>A0A2L0UH11_9MICC</name>
<dbReference type="InterPro" id="IPR050894">
    <property type="entry name" value="EfeM/EfeO_iron_uptake"/>
</dbReference>
<dbReference type="Proteomes" id="UP000239187">
    <property type="component" value="Chromosome"/>
</dbReference>
<evidence type="ECO:0000256" key="4">
    <source>
        <dbReference type="SAM" id="SignalP"/>
    </source>
</evidence>
<dbReference type="Pfam" id="PF09375">
    <property type="entry name" value="Peptidase_M75"/>
    <property type="match status" value="1"/>
</dbReference>
<organism evidence="6 7">
    <name type="scientific">Arthrobacter agilis</name>
    <dbReference type="NCBI Taxonomy" id="37921"/>
    <lineage>
        <taxon>Bacteria</taxon>
        <taxon>Bacillati</taxon>
        <taxon>Actinomycetota</taxon>
        <taxon>Actinomycetes</taxon>
        <taxon>Micrococcales</taxon>
        <taxon>Micrococcaceae</taxon>
        <taxon>Arthrobacter</taxon>
    </lineage>
</organism>
<reference evidence="6 7" key="1">
    <citation type="submission" date="2017-11" db="EMBL/GenBank/DDBJ databases">
        <title>Draft genome of Arthrobacter agilis strain UMCV2, a plant growth-promoting rhizobacterium and biocontrol capacity of phytopathogenic fungi.</title>
        <authorList>
            <person name="Martinez-Camara R."/>
            <person name="Santoyo G."/>
            <person name="Moreno-Hagelsieb G."/>
            <person name="Valencia-Cantero E."/>
        </authorList>
    </citation>
    <scope>NUCLEOTIDE SEQUENCE [LARGE SCALE GENOMIC DNA]</scope>
    <source>
        <strain evidence="6 7">UMCV2</strain>
    </source>
</reference>
<evidence type="ECO:0000313" key="6">
    <source>
        <dbReference type="EMBL" id="AUZ88541.1"/>
    </source>
</evidence>
<keyword evidence="3 4" id="KW-0732">Signal</keyword>
<protein>
    <submittedName>
        <fullName evidence="6">PbrT family lead (Pb2+) uptake porter</fullName>
    </submittedName>
</protein>
<dbReference type="PANTHER" id="PTHR39192">
    <property type="entry name" value="IRON UPTAKE SYSTEM COMPONENT EFEO"/>
    <property type="match status" value="1"/>
</dbReference>
<accession>A0A2L0UH11</accession>
<dbReference type="CDD" id="cd14656">
    <property type="entry name" value="Imelysin-like_EfeO"/>
    <property type="match status" value="1"/>
</dbReference>
<dbReference type="InterPro" id="IPR038352">
    <property type="entry name" value="Imelysin_sf"/>
</dbReference>
<evidence type="ECO:0000256" key="3">
    <source>
        <dbReference type="ARBA" id="ARBA00022729"/>
    </source>
</evidence>
<feature type="chain" id="PRO_5014837216" evidence="4">
    <location>
        <begin position="31"/>
        <end position="400"/>
    </location>
</feature>
<evidence type="ECO:0000259" key="5">
    <source>
        <dbReference type="Pfam" id="PF09375"/>
    </source>
</evidence>
<evidence type="ECO:0000313" key="7">
    <source>
        <dbReference type="Proteomes" id="UP000239187"/>
    </source>
</evidence>
<dbReference type="EMBL" id="CP024915">
    <property type="protein sequence ID" value="AUZ88541.1"/>
    <property type="molecule type" value="Genomic_DNA"/>
</dbReference>
<dbReference type="InterPro" id="IPR053377">
    <property type="entry name" value="Iron_uptake_EfeM/EfeO"/>
</dbReference>
<dbReference type="RefSeq" id="WP_208739656.1">
    <property type="nucleotide sequence ID" value="NZ_CP024915.1"/>
</dbReference>
<dbReference type="GO" id="GO:0030313">
    <property type="term" value="C:cell envelope"/>
    <property type="evidence" value="ECO:0007669"/>
    <property type="project" value="UniProtKB-SubCell"/>
</dbReference>
<dbReference type="PANTHER" id="PTHR39192:SF1">
    <property type="entry name" value="IRON UPTAKE SYSTEM COMPONENT EFEO"/>
    <property type="match status" value="1"/>
</dbReference>
<dbReference type="NCBIfam" id="NF041757">
    <property type="entry name" value="EfeO"/>
    <property type="match status" value="1"/>
</dbReference>
<dbReference type="InterPro" id="IPR018976">
    <property type="entry name" value="Imelysin-like"/>
</dbReference>
<dbReference type="PROSITE" id="PS51257">
    <property type="entry name" value="PROKAR_LIPOPROTEIN"/>
    <property type="match status" value="1"/>
</dbReference>
<sequence length="400" mass="42174">MTTARLSKPAAAVAACGVLLATACTPNASAGTADGASGGLSVTSTAEDCSVSAATAESGPLTFSITNAGDQVTEFYLLAEDGLRIVSEVENIGPGISRDLVVNARPGSYYTVCKPGMVGDGVGRASFTVTDSGTAVEPTGDEQTQIDAAAVNYKAYVKDQVDQLLAGTEDFAAAYVAGDDDAARRLYPTTRMHFERVEPVAESFGDLDPKLDNREADLAEGEEWTGWHRIEKDLWPPADAAYTPLTQAEREAVAARLVEDTTTLHAAVQEIDLSLDQLANGAIALLDEVANGKVTGEEEIWSGTDLWDFQGNVEGARVLVDGLEDLLEDKDPELVATLESDFTDLSAELDRHRTSAPGAAQRDIAYVSYGDLSQADVKALSDRVNALGEPLSRITAVLLG</sequence>
<dbReference type="InterPro" id="IPR034981">
    <property type="entry name" value="Imelysin-like_EfeO/Algp7"/>
</dbReference>